<accession>A0A6P2CUK4</accession>
<protein>
    <recommendedName>
        <fullName evidence="3">Carboxypeptidase regulatory-like domain-containing protein</fullName>
    </recommendedName>
</protein>
<gene>
    <name evidence="1" type="ORF">SOIL9_69320</name>
</gene>
<dbReference type="Proteomes" id="UP000464178">
    <property type="component" value="Chromosome"/>
</dbReference>
<dbReference type="KEGG" id="gms:SOIL9_69320"/>
<keyword evidence="2" id="KW-1185">Reference proteome</keyword>
<proteinExistence type="predicted"/>
<evidence type="ECO:0000313" key="2">
    <source>
        <dbReference type="Proteomes" id="UP000464178"/>
    </source>
</evidence>
<dbReference type="SUPFAM" id="SSF49472">
    <property type="entry name" value="Transthyretin (synonym: prealbumin)"/>
    <property type="match status" value="1"/>
</dbReference>
<dbReference type="Gene3D" id="2.60.40.180">
    <property type="entry name" value="Transthyretin/hydroxyisourate hydrolase domain"/>
    <property type="match status" value="1"/>
</dbReference>
<reference evidence="1 2" key="1">
    <citation type="submission" date="2019-05" db="EMBL/GenBank/DDBJ databases">
        <authorList>
            <consortium name="Science for Life Laboratories"/>
        </authorList>
    </citation>
    <scope>NUCLEOTIDE SEQUENCE [LARGE SCALE GENOMIC DNA]</scope>
    <source>
        <strain evidence="1">Soil9</strain>
    </source>
</reference>
<dbReference type="InterPro" id="IPR036817">
    <property type="entry name" value="Transthyretin/HIU_hydrolase_sf"/>
</dbReference>
<sequence length="139" mass="14414">MITSRALVVLIGAAGAGGGGGLSAPATAPVSGTVQFKGRPAAGVKVTFHPKFDMGSVKFTPNGLTDKDGRFTLNTAAPGDGAPPGEYAVTFELPRVTADQRGLDTEVDVWKGKYSDPEKSTFKVTVQKGDNALETFKLD</sequence>
<evidence type="ECO:0000313" key="1">
    <source>
        <dbReference type="EMBL" id="VTR90782.1"/>
    </source>
</evidence>
<dbReference type="AlphaFoldDB" id="A0A6P2CUK4"/>
<dbReference type="RefSeq" id="WP_162665870.1">
    <property type="nucleotide sequence ID" value="NZ_LR593886.1"/>
</dbReference>
<organism evidence="1 2">
    <name type="scientific">Gemmata massiliana</name>
    <dbReference type="NCBI Taxonomy" id="1210884"/>
    <lineage>
        <taxon>Bacteria</taxon>
        <taxon>Pseudomonadati</taxon>
        <taxon>Planctomycetota</taxon>
        <taxon>Planctomycetia</taxon>
        <taxon>Gemmatales</taxon>
        <taxon>Gemmataceae</taxon>
        <taxon>Gemmata</taxon>
    </lineage>
</organism>
<evidence type="ECO:0008006" key="3">
    <source>
        <dbReference type="Google" id="ProtNLM"/>
    </source>
</evidence>
<dbReference type="EMBL" id="LR593886">
    <property type="protein sequence ID" value="VTR90782.1"/>
    <property type="molecule type" value="Genomic_DNA"/>
</dbReference>
<name>A0A6P2CUK4_9BACT</name>